<dbReference type="InterPro" id="IPR044593">
    <property type="entry name" value="FLZ8/MARD1"/>
</dbReference>
<evidence type="ECO:0000259" key="4">
    <source>
        <dbReference type="PROSITE" id="PS51795"/>
    </source>
</evidence>
<dbReference type="Pfam" id="PF04570">
    <property type="entry name" value="zf-FLZ"/>
    <property type="match status" value="1"/>
</dbReference>
<organism evidence="5 6">
    <name type="scientific">Ananas comosus</name>
    <name type="common">Pineapple</name>
    <name type="synonym">Ananas ananas</name>
    <dbReference type="NCBI Taxonomy" id="4615"/>
    <lineage>
        <taxon>Eukaryota</taxon>
        <taxon>Viridiplantae</taxon>
        <taxon>Streptophyta</taxon>
        <taxon>Embryophyta</taxon>
        <taxon>Tracheophyta</taxon>
        <taxon>Spermatophyta</taxon>
        <taxon>Magnoliopsida</taxon>
        <taxon>Liliopsida</taxon>
        <taxon>Poales</taxon>
        <taxon>Bromeliaceae</taxon>
        <taxon>Bromelioideae</taxon>
        <taxon>Ananas</taxon>
    </lineage>
</organism>
<protein>
    <submittedName>
        <fullName evidence="6">Protein MARD1-like</fullName>
    </submittedName>
</protein>
<dbReference type="PANTHER" id="PTHR46443">
    <property type="entry name" value="FCS-LIKE ZINC FINGER 8"/>
    <property type="match status" value="1"/>
</dbReference>
<dbReference type="PROSITE" id="PS51795">
    <property type="entry name" value="ZF_FLZ"/>
    <property type="match status" value="1"/>
</dbReference>
<comment type="similarity">
    <text evidence="1">Belongs to the FLZ family.</text>
</comment>
<evidence type="ECO:0000313" key="6">
    <source>
        <dbReference type="RefSeq" id="XP_020096732.1"/>
    </source>
</evidence>
<accession>A0A6P5FM44</accession>
<dbReference type="RefSeq" id="XP_020096732.1">
    <property type="nucleotide sequence ID" value="XM_020241143.1"/>
</dbReference>
<evidence type="ECO:0000256" key="2">
    <source>
        <dbReference type="ARBA" id="ARBA00022723"/>
    </source>
</evidence>
<dbReference type="PANTHER" id="PTHR46443:SF3">
    <property type="entry name" value="PROTEIN MARD1"/>
    <property type="match status" value="1"/>
</dbReference>
<reference evidence="6" key="2">
    <citation type="submission" date="2025-08" db="UniProtKB">
        <authorList>
            <consortium name="RefSeq"/>
        </authorList>
    </citation>
    <scope>IDENTIFICATION</scope>
    <source>
        <tissue evidence="6">Leaf</tissue>
    </source>
</reference>
<gene>
    <name evidence="6" type="primary">LOC109715911</name>
</gene>
<dbReference type="Proteomes" id="UP000515123">
    <property type="component" value="Linkage group 9"/>
</dbReference>
<evidence type="ECO:0000313" key="5">
    <source>
        <dbReference type="Proteomes" id="UP000515123"/>
    </source>
</evidence>
<proteinExistence type="inferred from homology"/>
<feature type="domain" description="FLZ-type" evidence="4">
    <location>
        <begin position="115"/>
        <end position="159"/>
    </location>
</feature>
<feature type="zinc finger region" description="FLZ-type" evidence="3">
    <location>
        <begin position="115"/>
        <end position="159"/>
    </location>
</feature>
<evidence type="ECO:0000256" key="3">
    <source>
        <dbReference type="PROSITE-ProRule" id="PRU01131"/>
    </source>
</evidence>
<dbReference type="OrthoDB" id="1902692at2759"/>
<reference evidence="5" key="1">
    <citation type="journal article" date="2015" name="Nat. Genet.">
        <title>The pineapple genome and the evolution of CAM photosynthesis.</title>
        <authorList>
            <person name="Ming R."/>
            <person name="VanBuren R."/>
            <person name="Wai C.M."/>
            <person name="Tang H."/>
            <person name="Schatz M.C."/>
            <person name="Bowers J.E."/>
            <person name="Lyons E."/>
            <person name="Wang M.L."/>
            <person name="Chen J."/>
            <person name="Biggers E."/>
            <person name="Zhang J."/>
            <person name="Huang L."/>
            <person name="Zhang L."/>
            <person name="Miao W."/>
            <person name="Zhang J."/>
            <person name="Ye Z."/>
            <person name="Miao C."/>
            <person name="Lin Z."/>
            <person name="Wang H."/>
            <person name="Zhou H."/>
            <person name="Yim W.C."/>
            <person name="Priest H.D."/>
            <person name="Zheng C."/>
            <person name="Woodhouse M."/>
            <person name="Edger P.P."/>
            <person name="Guyot R."/>
            <person name="Guo H.B."/>
            <person name="Guo H."/>
            <person name="Zheng G."/>
            <person name="Singh R."/>
            <person name="Sharma A."/>
            <person name="Min X."/>
            <person name="Zheng Y."/>
            <person name="Lee H."/>
            <person name="Gurtowski J."/>
            <person name="Sedlazeck F.J."/>
            <person name="Harkess A."/>
            <person name="McKain M.R."/>
            <person name="Liao Z."/>
            <person name="Fang J."/>
            <person name="Liu J."/>
            <person name="Zhang X."/>
            <person name="Zhang Q."/>
            <person name="Hu W."/>
            <person name="Qin Y."/>
            <person name="Wang K."/>
            <person name="Chen L.Y."/>
            <person name="Shirley N."/>
            <person name="Lin Y.R."/>
            <person name="Liu L.Y."/>
            <person name="Hernandez A.G."/>
            <person name="Wright C.L."/>
            <person name="Bulone V."/>
            <person name="Tuskan G.A."/>
            <person name="Heath K."/>
            <person name="Zee F."/>
            <person name="Moore P.H."/>
            <person name="Sunkar R."/>
            <person name="Leebens-Mack J.H."/>
            <person name="Mockler T."/>
            <person name="Bennetzen J.L."/>
            <person name="Freeling M."/>
            <person name="Sankoff D."/>
            <person name="Paterson A.H."/>
            <person name="Zhu X."/>
            <person name="Yang X."/>
            <person name="Smith J.A."/>
            <person name="Cushman J.C."/>
            <person name="Paull R.E."/>
            <person name="Yu Q."/>
        </authorList>
    </citation>
    <scope>NUCLEOTIDE SEQUENCE [LARGE SCALE GENOMIC DNA]</scope>
    <source>
        <strain evidence="5">cv. F153</strain>
    </source>
</reference>
<evidence type="ECO:0000256" key="1">
    <source>
        <dbReference type="ARBA" id="ARBA00009374"/>
    </source>
</evidence>
<keyword evidence="5" id="KW-1185">Reference proteome</keyword>
<dbReference type="InterPro" id="IPR007650">
    <property type="entry name" value="Zf-FLZ_dom"/>
</dbReference>
<keyword evidence="2" id="KW-0479">Metal-binding</keyword>
<name>A0A6P5FM44_ANACO</name>
<sequence length="159" mass="17120">MVLFGSKLKIQIPSPNPPTPSPRSPIEFGFKNKDSQLALLSPAQRALRGAASARLVAANLVVSDLELSEDYTCVISHGPNPKTTHIFDNCIIESRCCGYTNESDLAGSRGGGGGGLLSSCHACNKRLGQGDEIFMYRGEKAFCSSECRHQEMILDEAMD</sequence>
<dbReference type="GeneID" id="109715911"/>
<dbReference type="AlphaFoldDB" id="A0A6P5FM44"/>
<dbReference type="GO" id="GO:0046872">
    <property type="term" value="F:metal ion binding"/>
    <property type="evidence" value="ECO:0007669"/>
    <property type="project" value="UniProtKB-KW"/>
</dbReference>